<dbReference type="InterPro" id="IPR022764">
    <property type="entry name" value="Peptidase_S54_rhomboid_dom"/>
</dbReference>
<dbReference type="GO" id="GO:0004252">
    <property type="term" value="F:serine-type endopeptidase activity"/>
    <property type="evidence" value="ECO:0007669"/>
    <property type="project" value="InterPro"/>
</dbReference>
<dbReference type="InterPro" id="IPR035952">
    <property type="entry name" value="Rhomboid-like_sf"/>
</dbReference>
<evidence type="ECO:0000256" key="1">
    <source>
        <dbReference type="ARBA" id="ARBA00004141"/>
    </source>
</evidence>
<evidence type="ECO:0000256" key="6">
    <source>
        <dbReference type="ARBA" id="ARBA00023136"/>
    </source>
</evidence>
<dbReference type="GO" id="GO:0016020">
    <property type="term" value="C:membrane"/>
    <property type="evidence" value="ECO:0007669"/>
    <property type="project" value="UniProtKB-SubCell"/>
</dbReference>
<dbReference type="AlphaFoldDB" id="A0A2A4FXC7"/>
<accession>A0A2A4FXC7</accession>
<feature type="transmembrane region" description="Helical" evidence="7">
    <location>
        <begin position="12"/>
        <end position="39"/>
    </location>
</feature>
<organism evidence="9 10">
    <name type="scientific">Rhizorhabdus dicambivorans</name>
    <dbReference type="NCBI Taxonomy" id="1850238"/>
    <lineage>
        <taxon>Bacteria</taxon>
        <taxon>Pseudomonadati</taxon>
        <taxon>Pseudomonadota</taxon>
        <taxon>Alphaproteobacteria</taxon>
        <taxon>Sphingomonadales</taxon>
        <taxon>Sphingomonadaceae</taxon>
        <taxon>Rhizorhabdus</taxon>
    </lineage>
</organism>
<dbReference type="PANTHER" id="PTHR43731:SF14">
    <property type="entry name" value="PRESENILIN-ASSOCIATED RHOMBOID-LIKE PROTEIN, MITOCHONDRIAL"/>
    <property type="match status" value="1"/>
</dbReference>
<comment type="similarity">
    <text evidence="2">Belongs to the peptidase S54 family.</text>
</comment>
<keyword evidence="6 7" id="KW-0472">Membrane</keyword>
<evidence type="ECO:0000259" key="8">
    <source>
        <dbReference type="Pfam" id="PF01694"/>
    </source>
</evidence>
<proteinExistence type="inferred from homology"/>
<dbReference type="InterPro" id="IPR050925">
    <property type="entry name" value="Rhomboid_protease_S54"/>
</dbReference>
<reference evidence="9 10" key="1">
    <citation type="submission" date="2017-09" db="EMBL/GenBank/DDBJ databases">
        <title>The Catabolism of 3,6-Dichlorosalicylic acid is Initiated by the Cytochrome P450 Monooxygenase DsmABC in Rhizorhabdus dicambivorans Ndbn-20.</title>
        <authorList>
            <person name="Na L."/>
        </authorList>
    </citation>
    <scope>NUCLEOTIDE SEQUENCE [LARGE SCALE GENOMIC DNA]</scope>
    <source>
        <strain evidence="9 10">Ndbn-20m</strain>
    </source>
</reference>
<keyword evidence="4" id="KW-0378">Hydrolase</keyword>
<dbReference type="GO" id="GO:0006508">
    <property type="term" value="P:proteolysis"/>
    <property type="evidence" value="ECO:0007669"/>
    <property type="project" value="UniProtKB-KW"/>
</dbReference>
<evidence type="ECO:0000256" key="2">
    <source>
        <dbReference type="ARBA" id="ARBA00009045"/>
    </source>
</evidence>
<keyword evidence="10" id="KW-1185">Reference proteome</keyword>
<evidence type="ECO:0000256" key="7">
    <source>
        <dbReference type="SAM" id="Phobius"/>
    </source>
</evidence>
<feature type="transmembrane region" description="Helical" evidence="7">
    <location>
        <begin position="118"/>
        <end position="137"/>
    </location>
</feature>
<evidence type="ECO:0000313" key="10">
    <source>
        <dbReference type="Proteomes" id="UP000218934"/>
    </source>
</evidence>
<dbReference type="OrthoDB" id="9813074at2"/>
<keyword evidence="9" id="KW-0645">Protease</keyword>
<dbReference type="SUPFAM" id="SSF144091">
    <property type="entry name" value="Rhomboid-like"/>
    <property type="match status" value="1"/>
</dbReference>
<evidence type="ECO:0000256" key="4">
    <source>
        <dbReference type="ARBA" id="ARBA00022801"/>
    </source>
</evidence>
<keyword evidence="3 7" id="KW-0812">Transmembrane</keyword>
<dbReference type="KEGG" id="rdi:CMV14_13545"/>
<protein>
    <submittedName>
        <fullName evidence="9">Rhomboid family intramembrane serine protease</fullName>
    </submittedName>
</protein>
<dbReference type="Proteomes" id="UP000218934">
    <property type="component" value="Unassembled WGS sequence"/>
</dbReference>
<feature type="transmembrane region" description="Helical" evidence="7">
    <location>
        <begin position="149"/>
        <end position="174"/>
    </location>
</feature>
<feature type="transmembrane region" description="Helical" evidence="7">
    <location>
        <begin position="92"/>
        <end position="112"/>
    </location>
</feature>
<evidence type="ECO:0000313" key="9">
    <source>
        <dbReference type="EMBL" id="PCE42371.1"/>
    </source>
</evidence>
<evidence type="ECO:0000256" key="5">
    <source>
        <dbReference type="ARBA" id="ARBA00022989"/>
    </source>
</evidence>
<dbReference type="PANTHER" id="PTHR43731">
    <property type="entry name" value="RHOMBOID PROTEASE"/>
    <property type="match status" value="1"/>
</dbReference>
<feature type="transmembrane region" description="Helical" evidence="7">
    <location>
        <begin position="59"/>
        <end position="80"/>
    </location>
</feature>
<dbReference type="Pfam" id="PF01694">
    <property type="entry name" value="Rhomboid"/>
    <property type="match status" value="1"/>
</dbReference>
<gene>
    <name evidence="9" type="ORF">COO09_10235</name>
</gene>
<evidence type="ECO:0000256" key="3">
    <source>
        <dbReference type="ARBA" id="ARBA00022692"/>
    </source>
</evidence>
<dbReference type="EMBL" id="NWUF01000008">
    <property type="protein sequence ID" value="PCE42371.1"/>
    <property type="molecule type" value="Genomic_DNA"/>
</dbReference>
<feature type="transmembrane region" description="Helical" evidence="7">
    <location>
        <begin position="180"/>
        <end position="201"/>
    </location>
</feature>
<feature type="domain" description="Peptidase S54 rhomboid" evidence="8">
    <location>
        <begin position="55"/>
        <end position="201"/>
    </location>
</feature>
<comment type="caution">
    <text evidence="9">The sequence shown here is derived from an EMBL/GenBank/DDBJ whole genome shotgun (WGS) entry which is preliminary data.</text>
</comment>
<dbReference type="RefSeq" id="WP_066963383.1">
    <property type="nucleotide sequence ID" value="NZ_CP023449.1"/>
</dbReference>
<sequence length="208" mass="21309">MRPPPARATSAIAIVTVAVYGLLALLGWTEVADLAGGFIPARLSGATLDGALPMWVTPVTATLLHGGVIHLMFNMLMLVFCGRMVEAVIGPLGLGLLYLVGAYAAAGAQFLANPADGTPMIGASGAISAVFAAYALLFGRPRGFASHPVLGAAVNTLWLAAAWIGVQFLMGLAFADMGMAIATAAHVGGFLAGLLLTRPLLRWGRAAR</sequence>
<comment type="subcellular location">
    <subcellularLocation>
        <location evidence="1">Membrane</location>
        <topology evidence="1">Multi-pass membrane protein</topology>
    </subcellularLocation>
</comment>
<name>A0A2A4FXC7_9SPHN</name>
<dbReference type="Gene3D" id="1.20.1540.10">
    <property type="entry name" value="Rhomboid-like"/>
    <property type="match status" value="1"/>
</dbReference>
<keyword evidence="5 7" id="KW-1133">Transmembrane helix</keyword>